<feature type="compositionally biased region" description="Basic residues" evidence="2">
    <location>
        <begin position="235"/>
        <end position="255"/>
    </location>
</feature>
<evidence type="ECO:0000256" key="1">
    <source>
        <dbReference type="ARBA" id="ARBA00038076"/>
    </source>
</evidence>
<gene>
    <name evidence="4" type="ORF">Pflav_037790</name>
</gene>
<proteinExistence type="inferred from homology"/>
<dbReference type="KEGG" id="pfla:Pflav_037790"/>
<dbReference type="InterPro" id="IPR050250">
    <property type="entry name" value="Macrolide_Exporter_MacB"/>
</dbReference>
<dbReference type="EMBL" id="AP022870">
    <property type="protein sequence ID" value="BCB77369.1"/>
    <property type="molecule type" value="Genomic_DNA"/>
</dbReference>
<keyword evidence="5" id="KW-1185">Reference proteome</keyword>
<dbReference type="AlphaFoldDB" id="A0A6F8XU95"/>
<evidence type="ECO:0000256" key="2">
    <source>
        <dbReference type="SAM" id="MobiDB-lite"/>
    </source>
</evidence>
<feature type="compositionally biased region" description="Low complexity" evidence="2">
    <location>
        <begin position="272"/>
        <end position="285"/>
    </location>
</feature>
<feature type="region of interest" description="Disordered" evidence="2">
    <location>
        <begin position="224"/>
        <end position="285"/>
    </location>
</feature>
<evidence type="ECO:0000259" key="3">
    <source>
        <dbReference type="Pfam" id="PF12704"/>
    </source>
</evidence>
<sequence length="285" mass="30898">MLRASLKSLFSRKLRLTLAIVAIVLGVSFLSGAFVLTDSLGARFERLFTSINQNVDVQVALNDDGQDEDPQPKLTQAQIDAMAALPGARSVSGDVSAIGVIPFDVEDGKPATTSGAPQIGGGVKGDDPFALVQLAEGSWPTADDQVVITRYTADQTHAANGDRLKIFLPEVNEAREFTITGIAVYDGDRDSLAGETLILFEEGFAQRTFYGQEGLFSGPCWPRATASPRSSCASRWRRSCRPGSRRRPASRRTRTRPTMCRRASPRSRRTSSARSRSWHCSSASS</sequence>
<accession>A0A6F8XU95</accession>
<dbReference type="GO" id="GO:0005886">
    <property type="term" value="C:plasma membrane"/>
    <property type="evidence" value="ECO:0007669"/>
    <property type="project" value="TreeGrafter"/>
</dbReference>
<reference evidence="4 5" key="2">
    <citation type="submission" date="2020-03" db="EMBL/GenBank/DDBJ databases">
        <authorList>
            <person name="Ichikawa N."/>
            <person name="Kimura A."/>
            <person name="Kitahashi Y."/>
            <person name="Uohara A."/>
        </authorList>
    </citation>
    <scope>NUCLEOTIDE SEQUENCE [LARGE SCALE GENOMIC DNA]</scope>
    <source>
        <strain evidence="4 5">NBRC 107702</strain>
    </source>
</reference>
<dbReference type="PANTHER" id="PTHR30572">
    <property type="entry name" value="MEMBRANE COMPONENT OF TRANSPORTER-RELATED"/>
    <property type="match status" value="1"/>
</dbReference>
<dbReference type="InterPro" id="IPR025857">
    <property type="entry name" value="MacB_PCD"/>
</dbReference>
<dbReference type="PANTHER" id="PTHR30572:SF4">
    <property type="entry name" value="ABC TRANSPORTER PERMEASE YTRF"/>
    <property type="match status" value="1"/>
</dbReference>
<dbReference type="Pfam" id="PF12704">
    <property type="entry name" value="MacB_PCD"/>
    <property type="match status" value="1"/>
</dbReference>
<name>A0A6F8XU95_9ACTN</name>
<evidence type="ECO:0000313" key="4">
    <source>
        <dbReference type="EMBL" id="BCB77369.1"/>
    </source>
</evidence>
<comment type="similarity">
    <text evidence="1">Belongs to the ABC-4 integral membrane protein family.</text>
</comment>
<dbReference type="Proteomes" id="UP000502508">
    <property type="component" value="Chromosome"/>
</dbReference>
<reference evidence="4 5" key="1">
    <citation type="submission" date="2020-03" db="EMBL/GenBank/DDBJ databases">
        <title>Whole genome shotgun sequence of Phytohabitans flavus NBRC 107702.</title>
        <authorList>
            <person name="Komaki H."/>
            <person name="Tamura T."/>
        </authorList>
    </citation>
    <scope>NUCLEOTIDE SEQUENCE [LARGE SCALE GENOMIC DNA]</scope>
    <source>
        <strain evidence="4 5">NBRC 107702</strain>
    </source>
</reference>
<dbReference type="RefSeq" id="WP_173037171.1">
    <property type="nucleotide sequence ID" value="NZ_AP022870.1"/>
</dbReference>
<organism evidence="4 5">
    <name type="scientific">Phytohabitans flavus</name>
    <dbReference type="NCBI Taxonomy" id="1076124"/>
    <lineage>
        <taxon>Bacteria</taxon>
        <taxon>Bacillati</taxon>
        <taxon>Actinomycetota</taxon>
        <taxon>Actinomycetes</taxon>
        <taxon>Micromonosporales</taxon>
        <taxon>Micromonosporaceae</taxon>
    </lineage>
</organism>
<dbReference type="GO" id="GO:0022857">
    <property type="term" value="F:transmembrane transporter activity"/>
    <property type="evidence" value="ECO:0007669"/>
    <property type="project" value="TreeGrafter"/>
</dbReference>
<protein>
    <recommendedName>
        <fullName evidence="3">MacB-like periplasmic core domain-containing protein</fullName>
    </recommendedName>
</protein>
<evidence type="ECO:0000313" key="5">
    <source>
        <dbReference type="Proteomes" id="UP000502508"/>
    </source>
</evidence>
<feature type="domain" description="MacB-like periplasmic core" evidence="3">
    <location>
        <begin position="18"/>
        <end position="187"/>
    </location>
</feature>